<feature type="region of interest" description="Disordered" evidence="1">
    <location>
        <begin position="1"/>
        <end position="75"/>
    </location>
</feature>
<reference evidence="2" key="1">
    <citation type="submission" date="2022-11" db="EMBL/GenBank/DDBJ databases">
        <title>Description of Microcella daejonensis nov. sp, isolated from riverside soil.</title>
        <authorList>
            <person name="Molina K.M."/>
            <person name="Kim S.B."/>
        </authorList>
    </citation>
    <scope>NUCLEOTIDE SEQUENCE</scope>
    <source>
        <strain evidence="2">MMS21-STM12</strain>
    </source>
</reference>
<dbReference type="RefSeq" id="WP_267780108.1">
    <property type="nucleotide sequence ID" value="NZ_CP113089.1"/>
</dbReference>
<gene>
    <name evidence="2" type="ORF">OVN18_07615</name>
</gene>
<dbReference type="EMBL" id="CP113089">
    <property type="protein sequence ID" value="WAB80443.1"/>
    <property type="molecule type" value="Genomic_DNA"/>
</dbReference>
<evidence type="ECO:0000256" key="1">
    <source>
        <dbReference type="SAM" id="MobiDB-lite"/>
    </source>
</evidence>
<feature type="compositionally biased region" description="Pro residues" evidence="1">
    <location>
        <begin position="41"/>
        <end position="53"/>
    </location>
</feature>
<evidence type="ECO:0000313" key="2">
    <source>
        <dbReference type="EMBL" id="WAB80443.1"/>
    </source>
</evidence>
<organism evidence="2 3">
    <name type="scientific">Microcella daejeonensis</name>
    <dbReference type="NCBI Taxonomy" id="2994971"/>
    <lineage>
        <taxon>Bacteria</taxon>
        <taxon>Bacillati</taxon>
        <taxon>Actinomycetota</taxon>
        <taxon>Actinomycetes</taxon>
        <taxon>Micrococcales</taxon>
        <taxon>Microbacteriaceae</taxon>
        <taxon>Microcella</taxon>
    </lineage>
</organism>
<accession>A0A9E8MIZ4</accession>
<proteinExistence type="predicted"/>
<dbReference type="KEGG" id="mdb:OVN18_07615"/>
<feature type="compositionally biased region" description="Basic and acidic residues" evidence="1">
    <location>
        <begin position="54"/>
        <end position="75"/>
    </location>
</feature>
<keyword evidence="3" id="KW-1185">Reference proteome</keyword>
<evidence type="ECO:0000313" key="3">
    <source>
        <dbReference type="Proteomes" id="UP001164706"/>
    </source>
</evidence>
<name>A0A9E8MIZ4_9MICO</name>
<dbReference type="Proteomes" id="UP001164706">
    <property type="component" value="Chromosome"/>
</dbReference>
<protein>
    <submittedName>
        <fullName evidence="2">Uncharacterized protein</fullName>
    </submittedName>
</protein>
<dbReference type="AlphaFoldDB" id="A0A9E8MIZ4"/>
<sequence length="75" mass="8086">MSTAPAQPADGARDATAEPAGTAGHPAPERPVRRPRRRATTPPPPGSDPAPAPEPERHRLDENDDRLRAEKPPHY</sequence>